<dbReference type="Gene3D" id="3.10.450.50">
    <property type="match status" value="1"/>
</dbReference>
<feature type="domain" description="SnoaL-like" evidence="1">
    <location>
        <begin position="8"/>
        <end position="130"/>
    </location>
</feature>
<dbReference type="EMBL" id="JACHVU010000001">
    <property type="protein sequence ID" value="MBB2988794.1"/>
    <property type="molecule type" value="Genomic_DNA"/>
</dbReference>
<comment type="caution">
    <text evidence="2">The sequence shown here is derived from an EMBL/GenBank/DDBJ whole genome shotgun (WGS) entry which is preliminary data.</text>
</comment>
<evidence type="ECO:0000313" key="2">
    <source>
        <dbReference type="EMBL" id="MBB2988794.1"/>
    </source>
</evidence>
<dbReference type="NCBIfam" id="TIGR02246">
    <property type="entry name" value="SgcJ/EcaC family oxidoreductase"/>
    <property type="match status" value="1"/>
</dbReference>
<dbReference type="Pfam" id="PF13474">
    <property type="entry name" value="SnoaL_3"/>
    <property type="match status" value="1"/>
</dbReference>
<dbReference type="SUPFAM" id="SSF54427">
    <property type="entry name" value="NTF2-like"/>
    <property type="match status" value="1"/>
</dbReference>
<sequence length="132" mass="14854">MTDDETQIRTTVARWVEAIQSCDQDGVVAAHTDDIVMFDVPPPYNGIRGLADYRDCWPAFFEFISGGALFEVVELDVTAGADVAFVRALLRCGRPEEFEKNPDNRLRVTMGLRKVDGTWLIAHEHHSFPLTD</sequence>
<keyword evidence="3" id="KW-1185">Reference proteome</keyword>
<dbReference type="InterPro" id="IPR037401">
    <property type="entry name" value="SnoaL-like"/>
</dbReference>
<organism evidence="2 3">
    <name type="scientific">Mycolicibacterium iranicum</name>
    <name type="common">Mycobacterium iranicum</name>
    <dbReference type="NCBI Taxonomy" id="912594"/>
    <lineage>
        <taxon>Bacteria</taxon>
        <taxon>Bacillati</taxon>
        <taxon>Actinomycetota</taxon>
        <taxon>Actinomycetes</taxon>
        <taxon>Mycobacteriales</taxon>
        <taxon>Mycobacteriaceae</taxon>
        <taxon>Mycolicibacterium</taxon>
    </lineage>
</organism>
<evidence type="ECO:0000259" key="1">
    <source>
        <dbReference type="Pfam" id="PF13474"/>
    </source>
</evidence>
<dbReference type="InterPro" id="IPR011944">
    <property type="entry name" value="Steroid_delta5-4_isomerase"/>
</dbReference>
<accession>A0A839Q1I4</accession>
<dbReference type="InterPro" id="IPR032710">
    <property type="entry name" value="NTF2-like_dom_sf"/>
</dbReference>
<protein>
    <submittedName>
        <fullName evidence="2">Uncharacterized protein (TIGR02246 family)</fullName>
    </submittedName>
</protein>
<dbReference type="AlphaFoldDB" id="A0A839Q1I4"/>
<dbReference type="Proteomes" id="UP000550501">
    <property type="component" value="Unassembled WGS sequence"/>
</dbReference>
<dbReference type="RefSeq" id="WP_183466086.1">
    <property type="nucleotide sequence ID" value="NZ_JACHVU010000001.1"/>
</dbReference>
<reference evidence="2 3" key="1">
    <citation type="submission" date="2020-08" db="EMBL/GenBank/DDBJ databases">
        <title>The Agave Microbiome: Exploring the role of microbial communities in plant adaptations to desert environments.</title>
        <authorList>
            <person name="Partida-Martinez L.P."/>
        </authorList>
    </citation>
    <scope>NUCLEOTIDE SEQUENCE [LARGE SCALE GENOMIC DNA]</scope>
    <source>
        <strain evidence="2 3">AT2.18</strain>
    </source>
</reference>
<proteinExistence type="predicted"/>
<evidence type="ECO:0000313" key="3">
    <source>
        <dbReference type="Proteomes" id="UP000550501"/>
    </source>
</evidence>
<name>A0A839Q1I4_MYCIR</name>
<gene>
    <name evidence="2" type="ORF">FHR72_000251</name>
</gene>